<evidence type="ECO:0000256" key="4">
    <source>
        <dbReference type="PROSITE-ProRule" id="PRU01161"/>
    </source>
</evidence>
<dbReference type="InterPro" id="IPR050301">
    <property type="entry name" value="NTE"/>
</dbReference>
<dbReference type="Proteomes" id="UP000295777">
    <property type="component" value="Unassembled WGS sequence"/>
</dbReference>
<proteinExistence type="predicted"/>
<comment type="caution">
    <text evidence="6">The sequence shown here is derived from an EMBL/GenBank/DDBJ whole genome shotgun (WGS) entry which is preliminary data.</text>
</comment>
<dbReference type="InterPro" id="IPR002641">
    <property type="entry name" value="PNPLA_dom"/>
</dbReference>
<dbReference type="AlphaFoldDB" id="A0A4R1G6R1"/>
<organism evidence="6 7">
    <name type="scientific">Phorcysia thermohydrogeniphila</name>
    <dbReference type="NCBI Taxonomy" id="936138"/>
    <lineage>
        <taxon>Bacteria</taxon>
        <taxon>Pseudomonadati</taxon>
        <taxon>Aquificota</taxon>
        <taxon>Aquificia</taxon>
        <taxon>Desulfurobacteriales</taxon>
        <taxon>Desulfurobacteriaceae</taxon>
        <taxon>Phorcysia</taxon>
    </lineage>
</organism>
<dbReference type="Pfam" id="PF01734">
    <property type="entry name" value="Patatin"/>
    <property type="match status" value="1"/>
</dbReference>
<dbReference type="PANTHER" id="PTHR14226:SF29">
    <property type="entry name" value="NEUROPATHY TARGET ESTERASE SWS"/>
    <property type="match status" value="1"/>
</dbReference>
<dbReference type="OrthoDB" id="9770965at2"/>
<evidence type="ECO:0000256" key="1">
    <source>
        <dbReference type="ARBA" id="ARBA00022801"/>
    </source>
</evidence>
<evidence type="ECO:0000313" key="7">
    <source>
        <dbReference type="Proteomes" id="UP000295777"/>
    </source>
</evidence>
<evidence type="ECO:0000259" key="5">
    <source>
        <dbReference type="PROSITE" id="PS51635"/>
    </source>
</evidence>
<comment type="caution">
    <text evidence="4">Lacks conserved residue(s) required for the propagation of feature annotation.</text>
</comment>
<dbReference type="SUPFAM" id="SSF52151">
    <property type="entry name" value="FabD/lysophospholipase-like"/>
    <property type="match status" value="1"/>
</dbReference>
<dbReference type="PANTHER" id="PTHR14226">
    <property type="entry name" value="NEUROPATHY TARGET ESTERASE/SWISS CHEESE D.MELANOGASTER"/>
    <property type="match status" value="1"/>
</dbReference>
<dbReference type="PROSITE" id="PS51635">
    <property type="entry name" value="PNPLA"/>
    <property type="match status" value="1"/>
</dbReference>
<keyword evidence="7" id="KW-1185">Reference proteome</keyword>
<keyword evidence="3 4" id="KW-0443">Lipid metabolism</keyword>
<feature type="domain" description="PNPLA" evidence="5">
    <location>
        <begin position="5"/>
        <end position="162"/>
    </location>
</feature>
<feature type="active site" description="Proton acceptor" evidence="4">
    <location>
        <position position="149"/>
    </location>
</feature>
<dbReference type="InterPro" id="IPR016035">
    <property type="entry name" value="Acyl_Trfase/lysoPLipase"/>
</dbReference>
<protein>
    <submittedName>
        <fullName evidence="6">NTE family protein</fullName>
    </submittedName>
</protein>
<evidence type="ECO:0000256" key="2">
    <source>
        <dbReference type="ARBA" id="ARBA00022963"/>
    </source>
</evidence>
<gene>
    <name evidence="6" type="ORF">CLV27_1472</name>
</gene>
<name>A0A4R1G6R1_9BACT</name>
<dbReference type="GO" id="GO:0016042">
    <property type="term" value="P:lipid catabolic process"/>
    <property type="evidence" value="ECO:0007669"/>
    <property type="project" value="UniProtKB-UniRule"/>
</dbReference>
<keyword evidence="2 4" id="KW-0442">Lipid degradation</keyword>
<reference evidence="6 7" key="1">
    <citation type="submission" date="2019-03" db="EMBL/GenBank/DDBJ databases">
        <title>Genomic Encyclopedia of Archaeal and Bacterial Type Strains, Phase II (KMG-II): from individual species to whole genera.</title>
        <authorList>
            <person name="Goeker M."/>
        </authorList>
    </citation>
    <scope>NUCLEOTIDE SEQUENCE [LARGE SCALE GENOMIC DNA]</scope>
    <source>
        <strain evidence="6 7">DSM 24425</strain>
    </source>
</reference>
<feature type="short sequence motif" description="GXSXG" evidence="4">
    <location>
        <begin position="36"/>
        <end position="40"/>
    </location>
</feature>
<dbReference type="Gene3D" id="3.40.1090.10">
    <property type="entry name" value="Cytosolic phospholipase A2 catalytic domain"/>
    <property type="match status" value="1"/>
</dbReference>
<feature type="active site" description="Nucleophile" evidence="4">
    <location>
        <position position="38"/>
    </location>
</feature>
<feature type="short sequence motif" description="DGA/G" evidence="4">
    <location>
        <begin position="149"/>
        <end position="151"/>
    </location>
</feature>
<keyword evidence="1 4" id="KW-0378">Hydrolase</keyword>
<evidence type="ECO:0000256" key="3">
    <source>
        <dbReference type="ARBA" id="ARBA00023098"/>
    </source>
</evidence>
<dbReference type="EMBL" id="SMFV01000005">
    <property type="protein sequence ID" value="TCK03394.1"/>
    <property type="molecule type" value="Genomic_DNA"/>
</dbReference>
<evidence type="ECO:0000313" key="6">
    <source>
        <dbReference type="EMBL" id="TCK03394.1"/>
    </source>
</evidence>
<dbReference type="RefSeq" id="WP_132527320.1">
    <property type="nucleotide sequence ID" value="NZ_SMFV01000005.1"/>
</dbReference>
<accession>A0A4R1G6R1</accession>
<sequence>MKVGVTLSGGFVKGVAHAGFLKALEFKGISPSFVAGTSTGALIGVLYCAGYSPDEIKEIALSLSWKNIVRPSLKGGLFSLAGLRKKLLDLIGDLSFSELKIPLGLTVVNLKTLKVEFVTEGKVVDYVVASCSIPPLFSPYRVGSDYYIDGGIRNSMPAEMVKAYGCKINICSNVNVARREFNHESLVDVTVRAILASVLENQERRCGYCDIFVDHDIEGSMFDFARVADFFEQGFKNGLSALESSGVLP</sequence>
<dbReference type="GO" id="GO:0016787">
    <property type="term" value="F:hydrolase activity"/>
    <property type="evidence" value="ECO:0007669"/>
    <property type="project" value="UniProtKB-UniRule"/>
</dbReference>